<evidence type="ECO:0000313" key="2">
    <source>
        <dbReference type="EMBL" id="AII86554.1"/>
    </source>
</evidence>
<dbReference type="Pfam" id="PF02036">
    <property type="entry name" value="SCP2"/>
    <property type="match status" value="1"/>
</dbReference>
<dbReference type="Proteomes" id="UP000028680">
    <property type="component" value="Chromosome"/>
</dbReference>
<gene>
    <name evidence="2" type="ORF">RCA23_c10010</name>
</gene>
<dbReference type="Gene3D" id="3.30.1050.10">
    <property type="entry name" value="SCP2 sterol-binding domain"/>
    <property type="match status" value="1"/>
</dbReference>
<protein>
    <submittedName>
        <fullName evidence="2">Sterol-binding protein</fullName>
    </submittedName>
</protein>
<name>A0AAN0RI13_9RHOB</name>
<evidence type="ECO:0000259" key="1">
    <source>
        <dbReference type="Pfam" id="PF02036"/>
    </source>
</evidence>
<organism evidence="2 3">
    <name type="scientific">Planktomarina temperata RCA23</name>
    <dbReference type="NCBI Taxonomy" id="666509"/>
    <lineage>
        <taxon>Bacteria</taxon>
        <taxon>Pseudomonadati</taxon>
        <taxon>Pseudomonadota</taxon>
        <taxon>Alphaproteobacteria</taxon>
        <taxon>Rhodobacterales</taxon>
        <taxon>Paracoccaceae</taxon>
        <taxon>Planktomarina</taxon>
    </lineage>
</organism>
<sequence>MSEILNQARDVLTQKLDGGVFDGSAKFSIAGEGALILDNQGVRISDDPADVTLSATADVFEDILAGTQNPTSAFMSGKLSVEGDMGLALRLAGVLS</sequence>
<accession>A0AAN0RI13</accession>
<dbReference type="InterPro" id="IPR036527">
    <property type="entry name" value="SCP2_sterol-bd_dom_sf"/>
</dbReference>
<dbReference type="RefSeq" id="WP_044049387.1">
    <property type="nucleotide sequence ID" value="NZ_CP003984.1"/>
</dbReference>
<dbReference type="GeneID" id="93368017"/>
<evidence type="ECO:0000313" key="3">
    <source>
        <dbReference type="Proteomes" id="UP000028680"/>
    </source>
</evidence>
<proteinExistence type="predicted"/>
<feature type="domain" description="SCP2" evidence="1">
    <location>
        <begin position="25"/>
        <end position="95"/>
    </location>
</feature>
<dbReference type="AlphaFoldDB" id="A0AAN0RI13"/>
<dbReference type="EMBL" id="CP003984">
    <property type="protein sequence ID" value="AII86554.1"/>
    <property type="molecule type" value="Genomic_DNA"/>
</dbReference>
<reference evidence="2 3" key="1">
    <citation type="journal article" date="2014" name="ISME J.">
        <title>Adaptation of an abundant Roseobacter RCA organism to pelagic systems revealed by genomic and transcriptomic analyses.</title>
        <authorList>
            <person name="Voget S."/>
            <person name="Wemheuer B."/>
            <person name="Brinkhoff T."/>
            <person name="Vollmers J."/>
            <person name="Dietrich S."/>
            <person name="Giebel H.A."/>
            <person name="Beardsley C."/>
            <person name="Sardemann C."/>
            <person name="Bakenhus I."/>
            <person name="Billerbeck S."/>
            <person name="Daniel R."/>
            <person name="Simon M."/>
        </authorList>
    </citation>
    <scope>NUCLEOTIDE SEQUENCE [LARGE SCALE GENOMIC DNA]</scope>
    <source>
        <strain evidence="2 3">RCA23</strain>
    </source>
</reference>
<keyword evidence="3" id="KW-1185">Reference proteome</keyword>
<dbReference type="InterPro" id="IPR003033">
    <property type="entry name" value="SCP2_sterol-bd_dom"/>
</dbReference>
<dbReference type="SUPFAM" id="SSF55718">
    <property type="entry name" value="SCP-like"/>
    <property type="match status" value="1"/>
</dbReference>
<dbReference type="KEGG" id="ptp:RCA23_c10010"/>